<dbReference type="Proteomes" id="UP000887577">
    <property type="component" value="Unplaced"/>
</dbReference>
<sequence length="185" mass="21371">MSYYYGSVQSNQQNQQSTPFYYTQQLYCYDYQHQPQPSQNAYPSPPPQFQDSSQYNYFEQQPRQRNVRRRRGKFHKSAPYVQQPPQHSFEYSQPQSIATPSIPQLSLQASSQQPAPSKVPTITHANDEKMVVKLCISNEVHDRIFQKIPEGDGYFINVDEFMKLCDAIKMKKGISQTSKASSTSP</sequence>
<feature type="compositionally biased region" description="Polar residues" evidence="1">
    <location>
        <begin position="83"/>
        <end position="94"/>
    </location>
</feature>
<name>A0A914YS02_9BILA</name>
<proteinExistence type="predicted"/>
<dbReference type="WBParaSite" id="PSU_v2.g2434.t1">
    <property type="protein sequence ID" value="PSU_v2.g2434.t1"/>
    <property type="gene ID" value="PSU_v2.g2434"/>
</dbReference>
<dbReference type="AlphaFoldDB" id="A0A914YS02"/>
<evidence type="ECO:0000313" key="3">
    <source>
        <dbReference type="WBParaSite" id="PSU_v2.g2434.t1"/>
    </source>
</evidence>
<keyword evidence="2" id="KW-1185">Reference proteome</keyword>
<protein>
    <submittedName>
        <fullName evidence="3">Uncharacterized protein</fullName>
    </submittedName>
</protein>
<feature type="region of interest" description="Disordered" evidence="1">
    <location>
        <begin position="34"/>
        <end position="53"/>
    </location>
</feature>
<reference evidence="3" key="1">
    <citation type="submission" date="2022-11" db="UniProtKB">
        <authorList>
            <consortium name="WormBaseParasite"/>
        </authorList>
    </citation>
    <scope>IDENTIFICATION</scope>
</reference>
<organism evidence="2 3">
    <name type="scientific">Panagrolaimus superbus</name>
    <dbReference type="NCBI Taxonomy" id="310955"/>
    <lineage>
        <taxon>Eukaryota</taxon>
        <taxon>Metazoa</taxon>
        <taxon>Ecdysozoa</taxon>
        <taxon>Nematoda</taxon>
        <taxon>Chromadorea</taxon>
        <taxon>Rhabditida</taxon>
        <taxon>Tylenchina</taxon>
        <taxon>Panagrolaimomorpha</taxon>
        <taxon>Panagrolaimoidea</taxon>
        <taxon>Panagrolaimidae</taxon>
        <taxon>Panagrolaimus</taxon>
    </lineage>
</organism>
<feature type="compositionally biased region" description="Basic residues" evidence="1">
    <location>
        <begin position="65"/>
        <end position="76"/>
    </location>
</feature>
<feature type="region of interest" description="Disordered" evidence="1">
    <location>
        <begin position="60"/>
        <end position="94"/>
    </location>
</feature>
<evidence type="ECO:0000256" key="1">
    <source>
        <dbReference type="SAM" id="MobiDB-lite"/>
    </source>
</evidence>
<accession>A0A914YS02</accession>
<evidence type="ECO:0000313" key="2">
    <source>
        <dbReference type="Proteomes" id="UP000887577"/>
    </source>
</evidence>